<dbReference type="EMBL" id="JAABOA010000090">
    <property type="protein sequence ID" value="KAF9585983.1"/>
    <property type="molecule type" value="Genomic_DNA"/>
</dbReference>
<protein>
    <recommendedName>
        <fullName evidence="1">F-box domain-containing protein</fullName>
    </recommendedName>
</protein>
<feature type="domain" description="F-box" evidence="1">
    <location>
        <begin position="12"/>
        <end position="49"/>
    </location>
</feature>
<sequence>MDQTCPLEIPEIQRIIGSFLDMGDLLVCARVCRSWHETFKRLIWIHVVLRMPGPQFPSYHEQIRAHAQHIRSLTIPYCPFQDSILDEIGCTLLETLNILPPNDLVGDLSKGSRNGLRRRPFWDSLADLISSNKRSLRHLKLQMSIPIVQRPHPTPSFWEAALGPSPFSLSFVPSTLLERPRLRTLKLCRLVLSLESWACIWNARTFLETLHIESSVIASDDLFFNAHGDSDSAAPDAEETTLQHLTLAHLRGMTALDQLRCIIAPCLALKSLCWQLHPRPHARDREAPLAFGIRPRWVPQWSQLESFYFSGKNESFHNHDSLFSVILDQLPINSCSSSSNNTIDHINNNFNYNNNINNNNRISTLRGIPRKENGEDNSILRKWHTPTSGFGGKAYMSLERHFGSIQDLDLSFCENVTSTMVQEILCSCPVLVHINANTIHIDDIQRATHDSQEPRPWVCTRLRTWCIFIDMAPKPSNSQVNSSSPFFTKTKPSLTTRAQQYQQEQRDVFERLALLKDLESLDLDYNFPRPNRGRTGQQATAGPKTLIWDLEHGLDALKALTKIQTIAFIRNRADAQHIPMASVEWMIQHWPRLYKVDGRLGKQKANESMLLRLLRECDIETG</sequence>
<comment type="caution">
    <text evidence="2">The sequence shown here is derived from an EMBL/GenBank/DDBJ whole genome shotgun (WGS) entry which is preliminary data.</text>
</comment>
<dbReference type="Pfam" id="PF12937">
    <property type="entry name" value="F-box-like"/>
    <property type="match status" value="1"/>
</dbReference>
<dbReference type="InterPro" id="IPR001810">
    <property type="entry name" value="F-box_dom"/>
</dbReference>
<dbReference type="AlphaFoldDB" id="A0A9P6KIC2"/>
<evidence type="ECO:0000313" key="2">
    <source>
        <dbReference type="EMBL" id="KAF9585983.1"/>
    </source>
</evidence>
<dbReference type="SUPFAM" id="SSF81383">
    <property type="entry name" value="F-box domain"/>
    <property type="match status" value="1"/>
</dbReference>
<evidence type="ECO:0000259" key="1">
    <source>
        <dbReference type="Pfam" id="PF12937"/>
    </source>
</evidence>
<gene>
    <name evidence="2" type="ORF">BGW38_010675</name>
</gene>
<accession>A0A9P6KIC2</accession>
<organism evidence="2 3">
    <name type="scientific">Lunasporangiospora selenospora</name>
    <dbReference type="NCBI Taxonomy" id="979761"/>
    <lineage>
        <taxon>Eukaryota</taxon>
        <taxon>Fungi</taxon>
        <taxon>Fungi incertae sedis</taxon>
        <taxon>Mucoromycota</taxon>
        <taxon>Mortierellomycotina</taxon>
        <taxon>Mortierellomycetes</taxon>
        <taxon>Mortierellales</taxon>
        <taxon>Mortierellaceae</taxon>
        <taxon>Lunasporangiospora</taxon>
    </lineage>
</organism>
<dbReference type="Proteomes" id="UP000780801">
    <property type="component" value="Unassembled WGS sequence"/>
</dbReference>
<proteinExistence type="predicted"/>
<name>A0A9P6KIC2_9FUNG</name>
<evidence type="ECO:0000313" key="3">
    <source>
        <dbReference type="Proteomes" id="UP000780801"/>
    </source>
</evidence>
<dbReference type="OrthoDB" id="2449935at2759"/>
<reference evidence="2" key="1">
    <citation type="journal article" date="2020" name="Fungal Divers.">
        <title>Resolving the Mortierellaceae phylogeny through synthesis of multi-gene phylogenetics and phylogenomics.</title>
        <authorList>
            <person name="Vandepol N."/>
            <person name="Liber J."/>
            <person name="Desiro A."/>
            <person name="Na H."/>
            <person name="Kennedy M."/>
            <person name="Barry K."/>
            <person name="Grigoriev I.V."/>
            <person name="Miller A.N."/>
            <person name="O'Donnell K."/>
            <person name="Stajich J.E."/>
            <person name="Bonito G."/>
        </authorList>
    </citation>
    <scope>NUCLEOTIDE SEQUENCE</scope>
    <source>
        <strain evidence="2">KOD1015</strain>
    </source>
</reference>
<dbReference type="InterPro" id="IPR036047">
    <property type="entry name" value="F-box-like_dom_sf"/>
</dbReference>
<keyword evidence="3" id="KW-1185">Reference proteome</keyword>
<dbReference type="SUPFAM" id="SSF52047">
    <property type="entry name" value="RNI-like"/>
    <property type="match status" value="1"/>
</dbReference>